<name>A0A508WTJ9_9HYPH</name>
<evidence type="ECO:0000313" key="2">
    <source>
        <dbReference type="EMBL" id="VTZ60752.1"/>
    </source>
</evidence>
<dbReference type="Proteomes" id="UP000507954">
    <property type="component" value="Unassembled WGS sequence"/>
</dbReference>
<evidence type="ECO:0000256" key="1">
    <source>
        <dbReference type="SAM" id="MobiDB-lite"/>
    </source>
</evidence>
<dbReference type="AlphaFoldDB" id="A0A508WTJ9"/>
<proteinExistence type="predicted"/>
<gene>
    <name evidence="2" type="ORF">EMEDMD4_190012</name>
</gene>
<accession>A0A508WTJ9</accession>
<organism evidence="2">
    <name type="scientific">Sinorhizobium medicae</name>
    <dbReference type="NCBI Taxonomy" id="110321"/>
    <lineage>
        <taxon>Bacteria</taxon>
        <taxon>Pseudomonadati</taxon>
        <taxon>Pseudomonadota</taxon>
        <taxon>Alphaproteobacteria</taxon>
        <taxon>Hyphomicrobiales</taxon>
        <taxon>Rhizobiaceae</taxon>
        <taxon>Sinorhizobium/Ensifer group</taxon>
        <taxon>Sinorhizobium</taxon>
    </lineage>
</organism>
<reference evidence="2" key="1">
    <citation type="submission" date="2019-06" db="EMBL/GenBank/DDBJ databases">
        <authorList>
            <person name="Le Quere A."/>
            <person name="Colella S."/>
        </authorList>
    </citation>
    <scope>NUCLEOTIDE SEQUENCE</scope>
    <source>
        <strain evidence="2">EmedicaeMD41</strain>
    </source>
</reference>
<feature type="region of interest" description="Disordered" evidence="1">
    <location>
        <begin position="21"/>
        <end position="45"/>
    </location>
</feature>
<sequence>MKRTSLYTACRKNLKYSRAYRLQNRQGRGPLTSAEGAPSSKNLNNSQSVRAGHFIVVSFRTKISPSATLSCYFN</sequence>
<protein>
    <submittedName>
        <fullName evidence="2">Uncharacterized protein</fullName>
    </submittedName>
</protein>
<dbReference type="EMBL" id="CABFNB010000083">
    <property type="protein sequence ID" value="VTZ60752.1"/>
    <property type="molecule type" value="Genomic_DNA"/>
</dbReference>